<dbReference type="GeneTree" id="ENSGT00500000044904"/>
<comment type="similarity">
    <text evidence="1">Belongs to the TRAFAC class TrmE-Era-EngA-EngB-Septin-like GTPase superfamily. AIG1/Toc34/Toc159-like paraseptin GTPase family. IAN subfamily.</text>
</comment>
<accession>A0A3B1K644</accession>
<reference evidence="5" key="4">
    <citation type="submission" date="2025-09" db="UniProtKB">
        <authorList>
            <consortium name="Ensembl"/>
        </authorList>
    </citation>
    <scope>IDENTIFICATION</scope>
</reference>
<evidence type="ECO:0000256" key="3">
    <source>
        <dbReference type="SAM" id="Coils"/>
    </source>
</evidence>
<feature type="domain" description="AIG1-type G" evidence="4">
    <location>
        <begin position="50"/>
        <end position="202"/>
    </location>
</feature>
<dbReference type="AlphaFoldDB" id="A0A3B1K644"/>
<dbReference type="STRING" id="7994.ENSAMXP00000050132"/>
<dbReference type="PANTHER" id="PTHR32046:SF11">
    <property type="entry name" value="IMMUNE-ASSOCIATED NUCLEOTIDE-BINDING PROTEIN 10-LIKE"/>
    <property type="match status" value="1"/>
</dbReference>
<reference evidence="5" key="3">
    <citation type="submission" date="2025-08" db="UniProtKB">
        <authorList>
            <consortium name="Ensembl"/>
        </authorList>
    </citation>
    <scope>IDENTIFICATION</scope>
</reference>
<evidence type="ECO:0000259" key="4">
    <source>
        <dbReference type="Pfam" id="PF04548"/>
    </source>
</evidence>
<keyword evidence="3" id="KW-0175">Coiled coil</keyword>
<reference evidence="6" key="1">
    <citation type="submission" date="2013-03" db="EMBL/GenBank/DDBJ databases">
        <authorList>
            <person name="Jeffery W."/>
            <person name="Warren W."/>
            <person name="Wilson R.K."/>
        </authorList>
    </citation>
    <scope>NUCLEOTIDE SEQUENCE</scope>
    <source>
        <strain evidence="6">female</strain>
    </source>
</reference>
<evidence type="ECO:0000256" key="1">
    <source>
        <dbReference type="ARBA" id="ARBA00008535"/>
    </source>
</evidence>
<dbReference type="SUPFAM" id="SSF52540">
    <property type="entry name" value="P-loop containing nucleoside triphosphate hydrolases"/>
    <property type="match status" value="1"/>
</dbReference>
<protein>
    <recommendedName>
        <fullName evidence="4">AIG1-type G domain-containing protein</fullName>
    </recommendedName>
</protein>
<name>A0A3B1K644_ASTMX</name>
<reference evidence="6" key="2">
    <citation type="journal article" date="2014" name="Nat. Commun.">
        <title>The cavefish genome reveals candidate genes for eye loss.</title>
        <authorList>
            <person name="McGaugh S.E."/>
            <person name="Gross J.B."/>
            <person name="Aken B."/>
            <person name="Blin M."/>
            <person name="Borowsky R."/>
            <person name="Chalopin D."/>
            <person name="Hinaux H."/>
            <person name="Jeffery W.R."/>
            <person name="Keene A."/>
            <person name="Ma L."/>
            <person name="Minx P."/>
            <person name="Murphy D."/>
            <person name="O'Quin K.E."/>
            <person name="Retaux S."/>
            <person name="Rohner N."/>
            <person name="Searle S.M."/>
            <person name="Stahl B.A."/>
            <person name="Tabin C."/>
            <person name="Volff J.N."/>
            <person name="Yoshizawa M."/>
            <person name="Warren W.C."/>
        </authorList>
    </citation>
    <scope>NUCLEOTIDE SEQUENCE [LARGE SCALE GENOMIC DNA]</scope>
    <source>
        <strain evidence="6">female</strain>
    </source>
</reference>
<dbReference type="InterPro" id="IPR006703">
    <property type="entry name" value="G_AIG1"/>
</dbReference>
<dbReference type="GO" id="GO:0005525">
    <property type="term" value="F:GTP binding"/>
    <property type="evidence" value="ECO:0007669"/>
    <property type="project" value="InterPro"/>
</dbReference>
<organism evidence="5 6">
    <name type="scientific">Astyanax mexicanus</name>
    <name type="common">Blind cave fish</name>
    <name type="synonym">Astyanax fasciatus mexicanus</name>
    <dbReference type="NCBI Taxonomy" id="7994"/>
    <lineage>
        <taxon>Eukaryota</taxon>
        <taxon>Metazoa</taxon>
        <taxon>Chordata</taxon>
        <taxon>Craniata</taxon>
        <taxon>Vertebrata</taxon>
        <taxon>Euteleostomi</taxon>
        <taxon>Actinopterygii</taxon>
        <taxon>Neopterygii</taxon>
        <taxon>Teleostei</taxon>
        <taxon>Ostariophysi</taxon>
        <taxon>Characiformes</taxon>
        <taxon>Characoidei</taxon>
        <taxon>Acestrorhamphidae</taxon>
        <taxon>Acestrorhamphinae</taxon>
        <taxon>Astyanax</taxon>
    </lineage>
</organism>
<dbReference type="InterPro" id="IPR027417">
    <property type="entry name" value="P-loop_NTPase"/>
</dbReference>
<proteinExistence type="inferred from homology"/>
<dbReference type="Bgee" id="ENSAMXG00000029346">
    <property type="expression patterns" value="Expressed in pharyngeal gill and 4 other cell types or tissues"/>
</dbReference>
<dbReference type="Pfam" id="PF04548">
    <property type="entry name" value="AIG1"/>
    <property type="match status" value="1"/>
</dbReference>
<dbReference type="Gene3D" id="3.40.50.300">
    <property type="entry name" value="P-loop containing nucleotide triphosphate hydrolases"/>
    <property type="match status" value="1"/>
</dbReference>
<feature type="coiled-coil region" evidence="3">
    <location>
        <begin position="298"/>
        <end position="328"/>
    </location>
</feature>
<keyword evidence="2" id="KW-0547">Nucleotide-binding</keyword>
<dbReference type="InterPro" id="IPR025662">
    <property type="entry name" value="Sigma_54_int_dom_ATP-bd_1"/>
</dbReference>
<evidence type="ECO:0000313" key="5">
    <source>
        <dbReference type="Ensembl" id="ENSAMXP00000050132.1"/>
    </source>
</evidence>
<evidence type="ECO:0000313" key="6">
    <source>
        <dbReference type="Proteomes" id="UP000018467"/>
    </source>
</evidence>
<feature type="coiled-coil region" evidence="3">
    <location>
        <begin position="423"/>
        <end position="461"/>
    </location>
</feature>
<sequence>MGNQLEEILRNCTLKKGTFSRYILNTKTVIDGDRLKRETFGEKNESKPHKTILMVGETGTGKSTLINSIVNYMLGVQWENKIWCEIIETKENQPDSQTNTVTVYDVFVEKRQFSFTLIDTPGFANTDGIEKDANIAETLHELFRSKDGVPEIDAVCLVVSAKMTRLTNFQQQIFDAVLSLFGVDVEKNIVVLITHAQNKPVNALKAIKASQVKCAKTPKGKPVHFCFDNSHCEEFQDDDEDDEEETDSAEKNHKYKELWVKNEKTMKDFFAFLNNATSINVKLTEHVLRKRKQLTASITNLKDRITLIELRKTELKQTKAALEKCEKEKKNKNDFECEVEEPYKEKVPVPSRRWLLGKKATCCRVCKENCHYPGCWWVRDLRWCSVMSDDGKCTVCTGRCDYTEHVKEGKMYVLKTRRVKKTIKDLKKKYEKETGEKMSLMSRLENEIKVLEREKNKLVDEIYQCVISLEEIALNPTAVSTLQHLDFLIEKMRETGNEEKVQKLEELKERAEEENPGRLGRIKQLWYSI</sequence>
<keyword evidence="6" id="KW-1185">Reference proteome</keyword>
<dbReference type="PROSITE" id="PS00675">
    <property type="entry name" value="SIGMA54_INTERACT_1"/>
    <property type="match status" value="1"/>
</dbReference>
<dbReference type="Proteomes" id="UP000018467">
    <property type="component" value="Unassembled WGS sequence"/>
</dbReference>
<dbReference type="InParanoid" id="A0A3B1K644"/>
<dbReference type="Ensembl" id="ENSAMXT00000054441.1">
    <property type="protein sequence ID" value="ENSAMXP00000050132.1"/>
    <property type="gene ID" value="ENSAMXG00000029346.1"/>
</dbReference>
<dbReference type="PANTHER" id="PTHR32046">
    <property type="entry name" value="G DOMAIN-CONTAINING PROTEIN"/>
    <property type="match status" value="1"/>
</dbReference>
<evidence type="ECO:0000256" key="2">
    <source>
        <dbReference type="ARBA" id="ARBA00022741"/>
    </source>
</evidence>